<dbReference type="AlphaFoldDB" id="A0A386AWP1"/>
<feature type="domain" description="Large ribosomal subunit protein bL12 oligomerization" evidence="6">
    <location>
        <begin position="7"/>
        <end position="36"/>
    </location>
</feature>
<dbReference type="InterPro" id="IPR013823">
    <property type="entry name" value="Ribosomal_bL12_C"/>
</dbReference>
<dbReference type="GO" id="GO:0003729">
    <property type="term" value="F:mRNA binding"/>
    <property type="evidence" value="ECO:0007669"/>
    <property type="project" value="TreeGrafter"/>
</dbReference>
<dbReference type="EMBL" id="MH591079">
    <property type="protein sequence ID" value="AYC63783.1"/>
    <property type="molecule type" value="Genomic_DNA"/>
</dbReference>
<keyword evidence="3 4" id="KW-0687">Ribonucleoprotein</keyword>
<dbReference type="Gene3D" id="1.20.5.710">
    <property type="entry name" value="Single helix bin"/>
    <property type="match status" value="1"/>
</dbReference>
<evidence type="ECO:0000256" key="2">
    <source>
        <dbReference type="ARBA" id="ARBA00022980"/>
    </source>
</evidence>
<dbReference type="HAMAP" id="MF_00368">
    <property type="entry name" value="Ribosomal_bL12"/>
    <property type="match status" value="1"/>
</dbReference>
<dbReference type="CDD" id="cd00387">
    <property type="entry name" value="Ribosomal_L7_L12"/>
    <property type="match status" value="1"/>
</dbReference>
<evidence type="ECO:0000256" key="1">
    <source>
        <dbReference type="ARBA" id="ARBA00007197"/>
    </source>
</evidence>
<comment type="subunit">
    <text evidence="4">Homodimer. Part of the ribosomal stalk of the 50S ribosomal subunit. Forms a multimeric L10(L12)X complex, where L10 forms an elongated spine to which 2 to 4 L12 dimers bind in a sequential fashion. Binds GTP-bound translation factors.</text>
</comment>
<dbReference type="Gene3D" id="3.30.1390.10">
    <property type="match status" value="1"/>
</dbReference>
<organism evidence="7">
    <name type="scientific">Dichotomosiphon tuberosus</name>
    <dbReference type="NCBI Taxonomy" id="118263"/>
    <lineage>
        <taxon>Eukaryota</taxon>
        <taxon>Viridiplantae</taxon>
        <taxon>Chlorophyta</taxon>
        <taxon>core chlorophytes</taxon>
        <taxon>Ulvophyceae</taxon>
        <taxon>TCBD clade</taxon>
        <taxon>Bryopsidales</taxon>
        <taxon>Halimedineae</taxon>
        <taxon>Dichotomosiphonaceae</taxon>
        <taxon>Dichotomosiphon</taxon>
    </lineage>
</organism>
<feature type="domain" description="Large ribosomal subunit protein bL12 C-terminal" evidence="5">
    <location>
        <begin position="61"/>
        <end position="132"/>
    </location>
</feature>
<dbReference type="InterPro" id="IPR036235">
    <property type="entry name" value="Ribosomal_bL12_oligo_N_sf"/>
</dbReference>
<keyword evidence="7" id="KW-0150">Chloroplast</keyword>
<dbReference type="SUPFAM" id="SSF54736">
    <property type="entry name" value="ClpS-like"/>
    <property type="match status" value="1"/>
</dbReference>
<dbReference type="PANTHER" id="PTHR45987">
    <property type="entry name" value="39S RIBOSOMAL PROTEIN L12"/>
    <property type="match status" value="1"/>
</dbReference>
<dbReference type="GO" id="GO:0003735">
    <property type="term" value="F:structural constituent of ribosome"/>
    <property type="evidence" value="ECO:0007669"/>
    <property type="project" value="InterPro"/>
</dbReference>
<keyword evidence="7" id="KW-0934">Plastid</keyword>
<comment type="similarity">
    <text evidence="1 4">Belongs to the bacterial ribosomal protein bL12 family.</text>
</comment>
<comment type="subcellular location">
    <subcellularLocation>
        <location evidence="4">Plastid</location>
        <location evidence="4">Chloroplast</location>
    </subcellularLocation>
</comment>
<dbReference type="InterPro" id="IPR008932">
    <property type="entry name" value="Ribosomal_bL12_oligo"/>
</dbReference>
<evidence type="ECO:0000313" key="7">
    <source>
        <dbReference type="EMBL" id="AYC63783.1"/>
    </source>
</evidence>
<keyword evidence="2 4" id="KW-0689">Ribosomal protein</keyword>
<name>A0A386AWP1_9CHLO</name>
<evidence type="ECO:0000259" key="5">
    <source>
        <dbReference type="Pfam" id="PF00542"/>
    </source>
</evidence>
<dbReference type="Pfam" id="PF16320">
    <property type="entry name" value="Ribosomal_L12_N"/>
    <property type="match status" value="1"/>
</dbReference>
<dbReference type="NCBIfam" id="TIGR00855">
    <property type="entry name" value="L12"/>
    <property type="match status" value="1"/>
</dbReference>
<dbReference type="GO" id="GO:0009507">
    <property type="term" value="C:chloroplast"/>
    <property type="evidence" value="ECO:0007669"/>
    <property type="project" value="UniProtKB-SubCell"/>
</dbReference>
<dbReference type="GO" id="GO:1990904">
    <property type="term" value="C:ribonucleoprotein complex"/>
    <property type="evidence" value="ECO:0007669"/>
    <property type="project" value="UniProtKB-KW"/>
</dbReference>
<evidence type="ECO:0000259" key="6">
    <source>
        <dbReference type="Pfam" id="PF16320"/>
    </source>
</evidence>
<dbReference type="Pfam" id="PF00542">
    <property type="entry name" value="Ribosomal_L12"/>
    <property type="match status" value="1"/>
</dbReference>
<reference evidence="7" key="2">
    <citation type="journal article" date="2019" name="Mol. Phylogenet. Evol.">
        <title>Reassessment of the classification of bryopsidales (chlorophyta) based on chloroplast phylogenomic analyses.</title>
        <authorList>
            <person name="Cremen M.C."/>
            <person name="Leliaert F."/>
            <person name="West J."/>
            <person name="Lam D.W."/>
            <person name="Shimada S."/>
            <person name="Lopez-Bautista J.M."/>
            <person name="Verbruggen H."/>
        </authorList>
    </citation>
    <scope>NUCLEOTIDE SEQUENCE</scope>
</reference>
<sequence length="132" mass="14884">MILILVNEIIEQLKKLTLFEASELVKQIEQIFGVETSNISSVPIAIEPSIDQQIETKQDTFDVILESIPGEEDKSKRLAIFRILREVTLLGLKEAKELTNSLPKMIKESISKQQAEDIQIQLQNVGAVVKIQ</sequence>
<dbReference type="SUPFAM" id="SSF48300">
    <property type="entry name" value="Ribosomal protein L7/12, oligomerisation (N-terminal) domain"/>
    <property type="match status" value="1"/>
</dbReference>
<protein>
    <recommendedName>
        <fullName evidence="4">Large ribosomal subunit protein bL12c</fullName>
    </recommendedName>
</protein>
<evidence type="ECO:0000256" key="3">
    <source>
        <dbReference type="ARBA" id="ARBA00023274"/>
    </source>
</evidence>
<dbReference type="InterPro" id="IPR000206">
    <property type="entry name" value="Ribosomal_bL12"/>
</dbReference>
<dbReference type="PANTHER" id="PTHR45987:SF4">
    <property type="entry name" value="LARGE RIBOSOMAL SUBUNIT PROTEIN BL12M"/>
    <property type="match status" value="1"/>
</dbReference>
<geneLocation type="chloroplast" evidence="7"/>
<dbReference type="GO" id="GO:0005840">
    <property type="term" value="C:ribosome"/>
    <property type="evidence" value="ECO:0007669"/>
    <property type="project" value="UniProtKB-KW"/>
</dbReference>
<accession>A0A386AWP1</accession>
<dbReference type="InterPro" id="IPR014719">
    <property type="entry name" value="Ribosomal_bL12_C/ClpS-like"/>
</dbReference>
<reference evidence="7" key="1">
    <citation type="submission" date="2018-07" db="EMBL/GenBank/DDBJ databases">
        <authorList>
            <person name="Quirk P.G."/>
            <person name="Krulwich T.A."/>
        </authorList>
    </citation>
    <scope>NUCLEOTIDE SEQUENCE</scope>
</reference>
<evidence type="ECO:0000256" key="4">
    <source>
        <dbReference type="HAMAP-Rule" id="MF_00368"/>
    </source>
</evidence>
<dbReference type="GO" id="GO:0006412">
    <property type="term" value="P:translation"/>
    <property type="evidence" value="ECO:0007669"/>
    <property type="project" value="UniProtKB-UniRule"/>
</dbReference>
<gene>
    <name evidence="4 7" type="primary">rpl12</name>
</gene>
<proteinExistence type="inferred from homology"/>
<comment type="function">
    <text evidence="4">Forms part of the ribosomal stalk which helps the ribosome interact with GTP-bound translation factors. Is thus essential for accurate translation.</text>
</comment>